<dbReference type="InterPro" id="IPR023214">
    <property type="entry name" value="HAD_sf"/>
</dbReference>
<dbReference type="Proteomes" id="UP000576209">
    <property type="component" value="Unassembled WGS sequence"/>
</dbReference>
<comment type="caution">
    <text evidence="1">The sequence shown here is derived from an EMBL/GenBank/DDBJ whole genome shotgun (WGS) entry which is preliminary data.</text>
</comment>
<keyword evidence="2" id="KW-1185">Reference proteome</keyword>
<dbReference type="Gene3D" id="1.10.150.400">
    <property type="match status" value="1"/>
</dbReference>
<gene>
    <name evidence="1" type="ORF">GGR28_000623</name>
</gene>
<dbReference type="AlphaFoldDB" id="A0A840E2S0"/>
<reference evidence="1 2" key="1">
    <citation type="submission" date="2020-08" db="EMBL/GenBank/DDBJ databases">
        <title>Genomic Encyclopedia of Type Strains, Phase IV (KMG-IV): sequencing the most valuable type-strain genomes for metagenomic binning, comparative biology and taxonomic classification.</title>
        <authorList>
            <person name="Goeker M."/>
        </authorList>
    </citation>
    <scope>NUCLEOTIDE SEQUENCE [LARGE SCALE GENOMIC DNA]</scope>
    <source>
        <strain evidence="1 2">DSM 105137</strain>
    </source>
</reference>
<evidence type="ECO:0000313" key="1">
    <source>
        <dbReference type="EMBL" id="MBB4078022.1"/>
    </source>
</evidence>
<dbReference type="SUPFAM" id="SSF56784">
    <property type="entry name" value="HAD-like"/>
    <property type="match status" value="1"/>
</dbReference>
<protein>
    <submittedName>
        <fullName evidence="1">FMN phosphatase YigB (HAD superfamily)</fullName>
    </submittedName>
</protein>
<evidence type="ECO:0000313" key="2">
    <source>
        <dbReference type="Proteomes" id="UP000576209"/>
    </source>
</evidence>
<dbReference type="Gene3D" id="3.40.50.1000">
    <property type="entry name" value="HAD superfamily/HAD-like"/>
    <property type="match status" value="1"/>
</dbReference>
<dbReference type="EMBL" id="JACIFF010000001">
    <property type="protein sequence ID" value="MBB4078022.1"/>
    <property type="molecule type" value="Genomic_DNA"/>
</dbReference>
<dbReference type="RefSeq" id="WP_183494252.1">
    <property type="nucleotide sequence ID" value="NZ_JACIFF010000001.1"/>
</dbReference>
<organism evidence="1 2">
    <name type="scientific">Neolewinella aquimaris</name>
    <dbReference type="NCBI Taxonomy" id="1835722"/>
    <lineage>
        <taxon>Bacteria</taxon>
        <taxon>Pseudomonadati</taxon>
        <taxon>Bacteroidota</taxon>
        <taxon>Saprospiria</taxon>
        <taxon>Saprospirales</taxon>
        <taxon>Lewinellaceae</taxon>
        <taxon>Neolewinella</taxon>
    </lineage>
</organism>
<accession>A0A840E2S0</accession>
<dbReference type="InterPro" id="IPR036412">
    <property type="entry name" value="HAD-like_sf"/>
</dbReference>
<proteinExistence type="predicted"/>
<sequence>MMHTYSFDIFDTLISRKLANDKGVFVAMREKLRGVTELEFPNYFIDEFVNLRIHAQKVANKTSAYPEITLSEIYTALGSNFPQFRTEHLELLQALEEAIEIEICCPIPENISRVMDIIDSGHNVLLISDMYLSEVVIMKMLKRADSRLCSLPLYLSSTLKMRKSDGTLFSHVCNDRKIQPSSLIHTGDNFTSDCVMAKRTGVNYQFYQDSLLSKIEKSYFREEQNLFLQLFVGASKQTRLQGYDLKPSYRLGASFMGPMFYGFVHDSLKQAVNEGIKRLYFLARDGYLLKIIAEEIIACYNYNIEIRYLYTSRQSTYFASIFCLTKSSFHWIFQEMDNVITFNVVAKRLHLEASVLMNYLDEDLRQSLVSNGLDNRLTNTLVQHLQNELLGNTTLKAKVESAAKNYREAVVGYFEQEGLLRDERIGFIDIGWRGTLQDAIFRILKSKKPDFKLTSYYLAVTYYSAYTSPENRKVPAYMFPSTRAGSGPILEMILQCEHGTTLRYQKNDTGQFEAVLKAPSVHLEEWGLDDYKKGIRTFSRTLSQSLVAYPSVETNYAAITPILIEMLEDATPEVAATLGDLFYSGNIEESNSRIFAPPFNVLQALSYIISSRKQRNSYTQWFNGSYSRSPLLPRMLIQLDPRLNFLNVIKKYVSREKLREKRQYAKRFVQLHLGFIRK</sequence>
<name>A0A840E2S0_9BACT</name>